<evidence type="ECO:0000313" key="3">
    <source>
        <dbReference type="Proteomes" id="UP000253919"/>
    </source>
</evidence>
<reference evidence="2 3" key="1">
    <citation type="submission" date="2018-04" db="EMBL/GenBank/DDBJ databases">
        <title>Adhaeribacter sp. HMF7616 genome sequencing and assembly.</title>
        <authorList>
            <person name="Kang H."/>
            <person name="Kang J."/>
            <person name="Cha I."/>
            <person name="Kim H."/>
            <person name="Joh K."/>
        </authorList>
    </citation>
    <scope>NUCLEOTIDE SEQUENCE [LARGE SCALE GENOMIC DNA]</scope>
    <source>
        <strain evidence="2 3">HMF7616</strain>
    </source>
</reference>
<sequence>MEIQRYHSGFKDLWNTCNAQAVNGTFLFDRTFMEYHESQFTDHSLLFFRQHKLIALLPLHEAEEVVASHNGLSFGGFIMTPAVDTNRMLQLFENLKIYLTQHKFRSLIYKPQPYVYFMQPTQDDLFGLYQQNARITQRVIVSVLDITLPPLYFKLRQRCLRRAKTQNLRVKQSEDVASYMQLVADLYRKAGIKPPTHTTIEMQYLLQTFPENIKLLVAYSGQELVGGVLLFIHPQVVNLQYMATSELGKQKHALDLLIDTVITTYQNKKKYLSFGSSQDSREPYHTNFNLLRNKGSYGARGVVQDTYQIHF</sequence>
<comment type="caution">
    <text evidence="2">The sequence shown here is derived from an EMBL/GenBank/DDBJ whole genome shotgun (WGS) entry which is preliminary data.</text>
</comment>
<proteinExistence type="predicted"/>
<accession>A0A369QF48</accession>
<dbReference type="Proteomes" id="UP000253919">
    <property type="component" value="Unassembled WGS sequence"/>
</dbReference>
<dbReference type="InterPro" id="IPR016181">
    <property type="entry name" value="Acyl_CoA_acyltransferase"/>
</dbReference>
<dbReference type="InterPro" id="IPR038740">
    <property type="entry name" value="BioF2-like_GNAT_dom"/>
</dbReference>
<feature type="domain" description="BioF2-like acetyltransferase" evidence="1">
    <location>
        <begin position="158"/>
        <end position="263"/>
    </location>
</feature>
<dbReference type="SUPFAM" id="SSF55729">
    <property type="entry name" value="Acyl-CoA N-acyltransferases (Nat)"/>
    <property type="match status" value="1"/>
</dbReference>
<dbReference type="AlphaFoldDB" id="A0A369QF48"/>
<gene>
    <name evidence="2" type="ORF">AHMF7616_02136</name>
</gene>
<evidence type="ECO:0000313" key="2">
    <source>
        <dbReference type="EMBL" id="RDC63531.1"/>
    </source>
</evidence>
<dbReference type="Pfam" id="PF13480">
    <property type="entry name" value="Acetyltransf_6"/>
    <property type="match status" value="1"/>
</dbReference>
<dbReference type="EMBL" id="QASA01000001">
    <property type="protein sequence ID" value="RDC63531.1"/>
    <property type="molecule type" value="Genomic_DNA"/>
</dbReference>
<dbReference type="OrthoDB" id="9808687at2"/>
<evidence type="ECO:0000259" key="1">
    <source>
        <dbReference type="Pfam" id="PF13480"/>
    </source>
</evidence>
<protein>
    <recommendedName>
        <fullName evidence="1">BioF2-like acetyltransferase domain-containing protein</fullName>
    </recommendedName>
</protein>
<keyword evidence="3" id="KW-1185">Reference proteome</keyword>
<dbReference type="RefSeq" id="WP_115372814.1">
    <property type="nucleotide sequence ID" value="NZ_QASA01000001.1"/>
</dbReference>
<organism evidence="2 3">
    <name type="scientific">Adhaeribacter pallidiroseus</name>
    <dbReference type="NCBI Taxonomy" id="2072847"/>
    <lineage>
        <taxon>Bacteria</taxon>
        <taxon>Pseudomonadati</taxon>
        <taxon>Bacteroidota</taxon>
        <taxon>Cytophagia</taxon>
        <taxon>Cytophagales</taxon>
        <taxon>Hymenobacteraceae</taxon>
        <taxon>Adhaeribacter</taxon>
    </lineage>
</organism>
<dbReference type="Gene3D" id="3.40.630.30">
    <property type="match status" value="1"/>
</dbReference>
<name>A0A369QF48_9BACT</name>